<organism evidence="2 3">
    <name type="scientific">Mycolicibacterium setense</name>
    <dbReference type="NCBI Taxonomy" id="431269"/>
    <lineage>
        <taxon>Bacteria</taxon>
        <taxon>Bacillati</taxon>
        <taxon>Actinomycetota</taxon>
        <taxon>Actinomycetes</taxon>
        <taxon>Mycobacteriales</taxon>
        <taxon>Mycobacteriaceae</taxon>
        <taxon>Mycolicibacterium</taxon>
    </lineage>
</organism>
<feature type="transmembrane region" description="Helical" evidence="1">
    <location>
        <begin position="105"/>
        <end position="126"/>
    </location>
</feature>
<evidence type="ECO:0000313" key="3">
    <source>
        <dbReference type="Proteomes" id="UP000031004"/>
    </source>
</evidence>
<proteinExistence type="predicted"/>
<gene>
    <name evidence="2" type="ORF">QQ44_27500</name>
</gene>
<keyword evidence="3" id="KW-1185">Reference proteome</keyword>
<evidence type="ECO:0000256" key="1">
    <source>
        <dbReference type="SAM" id="Phobius"/>
    </source>
</evidence>
<name>A0ABR4YNE1_9MYCO</name>
<reference evidence="2 3" key="1">
    <citation type="submission" date="2014-11" db="EMBL/GenBank/DDBJ databases">
        <title>Mycobacterium setense Manresensis Genome.</title>
        <authorList>
            <person name="Rech G."/>
            <person name="Sumoy L."/>
        </authorList>
    </citation>
    <scope>NUCLEOTIDE SEQUENCE [LARGE SCALE GENOMIC DNA]</scope>
    <source>
        <strain evidence="2 3">Manresensis</strain>
    </source>
</reference>
<dbReference type="RefSeq" id="WP_039326633.1">
    <property type="nucleotide sequence ID" value="NZ_JTLZ01000012.1"/>
</dbReference>
<comment type="caution">
    <text evidence="2">The sequence shown here is derived from an EMBL/GenBank/DDBJ whole genome shotgun (WGS) entry which is preliminary data.</text>
</comment>
<sequence>MNGSTPRVPSDGPIPAELLADLQAGLLDDATAADIRHRVRTDPVTGPEAKNTIAALDRVRRDLRGLGLDAESAPPVPAEVSSRLSEALRAEPALPRRSPRRWKSIAAVAGAGAAVVAAVLGGVVLVRPAGQAPSTMVTVGQITVAPPHGDIGLSESQILGLLSAPPDLGPLSDARRRNECLSALGYPSSVQILGARPVEVAGQHGVLVVVPPGTSGRPDTLVAVVLAADCDADHGGALAQTVVKRPVTRP</sequence>
<keyword evidence="1" id="KW-1133">Transmembrane helix</keyword>
<keyword evidence="1" id="KW-0812">Transmembrane</keyword>
<dbReference type="EMBL" id="JTLZ01000012">
    <property type="protein sequence ID" value="KHO20281.1"/>
    <property type="molecule type" value="Genomic_DNA"/>
</dbReference>
<keyword evidence="1" id="KW-0472">Membrane</keyword>
<dbReference type="Proteomes" id="UP000031004">
    <property type="component" value="Unassembled WGS sequence"/>
</dbReference>
<protein>
    <recommendedName>
        <fullName evidence="4">Anti-sigma-M factor RsmA</fullName>
    </recommendedName>
</protein>
<accession>A0ABR4YNE1</accession>
<evidence type="ECO:0000313" key="2">
    <source>
        <dbReference type="EMBL" id="KHO20281.1"/>
    </source>
</evidence>
<evidence type="ECO:0008006" key="4">
    <source>
        <dbReference type="Google" id="ProtNLM"/>
    </source>
</evidence>